<feature type="coiled-coil region" evidence="1">
    <location>
        <begin position="273"/>
        <end position="300"/>
    </location>
</feature>
<organism evidence="3 4">
    <name type="scientific">Tetrapyrgos nigripes</name>
    <dbReference type="NCBI Taxonomy" id="182062"/>
    <lineage>
        <taxon>Eukaryota</taxon>
        <taxon>Fungi</taxon>
        <taxon>Dikarya</taxon>
        <taxon>Basidiomycota</taxon>
        <taxon>Agaricomycotina</taxon>
        <taxon>Agaricomycetes</taxon>
        <taxon>Agaricomycetidae</taxon>
        <taxon>Agaricales</taxon>
        <taxon>Marasmiineae</taxon>
        <taxon>Marasmiaceae</taxon>
        <taxon>Tetrapyrgos</taxon>
    </lineage>
</organism>
<name>A0A8H5D9T9_9AGAR</name>
<proteinExistence type="predicted"/>
<evidence type="ECO:0000313" key="4">
    <source>
        <dbReference type="Proteomes" id="UP000559256"/>
    </source>
</evidence>
<feature type="region of interest" description="Disordered" evidence="2">
    <location>
        <begin position="52"/>
        <end position="75"/>
    </location>
</feature>
<feature type="region of interest" description="Disordered" evidence="2">
    <location>
        <begin position="193"/>
        <end position="220"/>
    </location>
</feature>
<keyword evidence="1" id="KW-0175">Coiled coil</keyword>
<feature type="compositionally biased region" description="Polar residues" evidence="2">
    <location>
        <begin position="197"/>
        <end position="212"/>
    </location>
</feature>
<reference evidence="3 4" key="1">
    <citation type="journal article" date="2020" name="ISME J.">
        <title>Uncovering the hidden diversity of litter-decomposition mechanisms in mushroom-forming fungi.</title>
        <authorList>
            <person name="Floudas D."/>
            <person name="Bentzer J."/>
            <person name="Ahren D."/>
            <person name="Johansson T."/>
            <person name="Persson P."/>
            <person name="Tunlid A."/>
        </authorList>
    </citation>
    <scope>NUCLEOTIDE SEQUENCE [LARGE SCALE GENOMIC DNA]</scope>
    <source>
        <strain evidence="3 4">CBS 291.85</strain>
    </source>
</reference>
<sequence>MSISNTTSPTIFEAPPTAATSEFNPIPPLSASRHKRPFSIDLSLELERQLDMESLPPTPARNTTETTQEAEPLPERDILDPHVLAHIVMQLRHSLTDMTKERDDLLSRLSIANSEEAHFRDALQLVTDKATSLEEELSEARRKMRDDEESISMLRIKVEESRRGLMRLQTESRRQSIQPIDLSRASLVNFASPPSAKRQSFTPLTGSLNTRPNSHKRLSSVSDSGYAGLLDLNTSPGSQIVSLPDHPPSASKRFSGLFGRSSPPQDDAPFGEVLALKKEVEALKAELEDSRRELAEATEAKDASDTCAKALRDFITENNVGTNGSAVPPVPASANDQPSSPSSQRGGWGFKLWKVDTSVKTPSGPASSSSATPTTSMATPTAAPLSRKIGGFFGMQQPADNQQPPLPEPSRGSVYSASDASSIAEPLSPLSDSSVNVMVRDGATTSEVGSNLGHEQK</sequence>
<keyword evidence="4" id="KW-1185">Reference proteome</keyword>
<feature type="region of interest" description="Disordered" evidence="2">
    <location>
        <begin position="319"/>
        <end position="434"/>
    </location>
</feature>
<feature type="compositionally biased region" description="Low complexity" evidence="2">
    <location>
        <begin position="361"/>
        <end position="384"/>
    </location>
</feature>
<accession>A0A8H5D9T9</accession>
<feature type="region of interest" description="Disordered" evidence="2">
    <location>
        <begin position="1"/>
        <end position="32"/>
    </location>
</feature>
<gene>
    <name evidence="3" type="ORF">D9758_005983</name>
</gene>
<dbReference type="AlphaFoldDB" id="A0A8H5D9T9"/>
<dbReference type="OrthoDB" id="2505754at2759"/>
<evidence type="ECO:0000256" key="1">
    <source>
        <dbReference type="SAM" id="Coils"/>
    </source>
</evidence>
<feature type="compositionally biased region" description="Polar residues" evidence="2">
    <location>
        <begin position="60"/>
        <end position="69"/>
    </location>
</feature>
<dbReference type="Proteomes" id="UP000559256">
    <property type="component" value="Unassembled WGS sequence"/>
</dbReference>
<feature type="compositionally biased region" description="Polar residues" evidence="2">
    <location>
        <begin position="334"/>
        <end position="345"/>
    </location>
</feature>
<comment type="caution">
    <text evidence="3">The sequence shown here is derived from an EMBL/GenBank/DDBJ whole genome shotgun (WGS) entry which is preliminary data.</text>
</comment>
<feature type="compositionally biased region" description="Polar residues" evidence="2">
    <location>
        <begin position="1"/>
        <end position="10"/>
    </location>
</feature>
<feature type="coiled-coil region" evidence="1">
    <location>
        <begin position="123"/>
        <end position="157"/>
    </location>
</feature>
<protein>
    <submittedName>
        <fullName evidence="3">Uncharacterized protein</fullName>
    </submittedName>
</protein>
<evidence type="ECO:0000313" key="3">
    <source>
        <dbReference type="EMBL" id="KAF5355306.1"/>
    </source>
</evidence>
<dbReference type="EMBL" id="JAACJM010000057">
    <property type="protein sequence ID" value="KAF5355306.1"/>
    <property type="molecule type" value="Genomic_DNA"/>
</dbReference>
<evidence type="ECO:0000256" key="2">
    <source>
        <dbReference type="SAM" id="MobiDB-lite"/>
    </source>
</evidence>